<dbReference type="RefSeq" id="WP_231926816.1">
    <property type="nucleotide sequence ID" value="NZ_JBHLYF010000022.1"/>
</dbReference>
<organism evidence="1 2">
    <name type="scientific">Micromonospora siamensis</name>
    <dbReference type="NCBI Taxonomy" id="299152"/>
    <lineage>
        <taxon>Bacteria</taxon>
        <taxon>Bacillati</taxon>
        <taxon>Actinomycetota</taxon>
        <taxon>Actinomycetes</taxon>
        <taxon>Micromonosporales</taxon>
        <taxon>Micromonosporaceae</taxon>
        <taxon>Micromonospora</taxon>
    </lineage>
</organism>
<keyword evidence="2" id="KW-1185">Reference proteome</keyword>
<proteinExistence type="predicted"/>
<name>A0A1C5HT47_9ACTN</name>
<evidence type="ECO:0000313" key="1">
    <source>
        <dbReference type="EMBL" id="SCG48771.1"/>
    </source>
</evidence>
<dbReference type="AlphaFoldDB" id="A0A1C5HT47"/>
<protein>
    <submittedName>
        <fullName evidence="1">Uncharacterized protein</fullName>
    </submittedName>
</protein>
<sequence length="124" mass="13857">MTDPDFRVCQISFDALIEIQLEAEGRQWGTRWSSVEALCSQVKPDPMFLQSFMREERGGELRAYRCLLLFSTAGHDAGGGLATVDLHPARFESLERLDRDPGVRAAFERMFSLALAGTSMITKA</sequence>
<gene>
    <name evidence="1" type="ORF">GA0074704_2232</name>
</gene>
<reference evidence="1 2" key="1">
    <citation type="submission" date="2016-06" db="EMBL/GenBank/DDBJ databases">
        <authorList>
            <person name="Kjaerup R.B."/>
            <person name="Dalgaard T.S."/>
            <person name="Juul-Madsen H.R."/>
        </authorList>
    </citation>
    <scope>NUCLEOTIDE SEQUENCE [LARGE SCALE GENOMIC DNA]</scope>
    <source>
        <strain evidence="1 2">DSM 45097</strain>
    </source>
</reference>
<accession>A0A1C5HT47</accession>
<dbReference type="Proteomes" id="UP000198210">
    <property type="component" value="Chromosome I"/>
</dbReference>
<evidence type="ECO:0000313" key="2">
    <source>
        <dbReference type="Proteomes" id="UP000198210"/>
    </source>
</evidence>
<dbReference type="EMBL" id="LT607751">
    <property type="protein sequence ID" value="SCG48771.1"/>
    <property type="molecule type" value="Genomic_DNA"/>
</dbReference>